<proteinExistence type="predicted"/>
<reference evidence="1" key="2">
    <citation type="submission" date="2023-05" db="EMBL/GenBank/DDBJ databases">
        <authorList>
            <consortium name="Lawrence Berkeley National Laboratory"/>
            <person name="Steindorff A."/>
            <person name="Hensen N."/>
            <person name="Bonometti L."/>
            <person name="Westerberg I."/>
            <person name="Brannstrom I.O."/>
            <person name="Guillou S."/>
            <person name="Cros-Aarteil S."/>
            <person name="Calhoun S."/>
            <person name="Haridas S."/>
            <person name="Kuo A."/>
            <person name="Mondo S."/>
            <person name="Pangilinan J."/>
            <person name="Riley R."/>
            <person name="Labutti K."/>
            <person name="Andreopoulos B."/>
            <person name="Lipzen A."/>
            <person name="Chen C."/>
            <person name="Yanf M."/>
            <person name="Daum C."/>
            <person name="Ng V."/>
            <person name="Clum A."/>
            <person name="Ohm R."/>
            <person name="Martin F."/>
            <person name="Silar P."/>
            <person name="Natvig D."/>
            <person name="Lalanne C."/>
            <person name="Gautier V."/>
            <person name="Ament-Velasquez S.L."/>
            <person name="Kruys A."/>
            <person name="Hutchinson M.I."/>
            <person name="Powell A.J."/>
            <person name="Barry K."/>
            <person name="Miller A.N."/>
            <person name="Grigoriev I.V."/>
            <person name="Debuchy R."/>
            <person name="Gladieux P."/>
            <person name="Thoren M.H."/>
            <person name="Johannesson H."/>
        </authorList>
    </citation>
    <scope>NUCLEOTIDE SEQUENCE</scope>
    <source>
        <strain evidence="1">CBS 123565</strain>
    </source>
</reference>
<dbReference type="AlphaFoldDB" id="A0AAN6UD99"/>
<sequence length="215" mass="23407">MQDRGERSCMYMYTHPAQSQVPACLVLRWGWNREIAPGPCPCLPACGPAHRPPAHRPPGPLQLALCRASRPPLTDKGNKRTFPSLHRVHRTCVHLTPPELHHRQRRTPLTATSNTALGLGGIPQRRRLGVLGARRITSVGRAVGTRPLCTPCILTADGQISPAAGKSNDFQPPAADKHTYVSRVSARSGCSSLPLHHRSWNLSIAPADRPSAHLT</sequence>
<evidence type="ECO:0000313" key="2">
    <source>
        <dbReference type="Proteomes" id="UP001304895"/>
    </source>
</evidence>
<keyword evidence="2" id="KW-1185">Reference proteome</keyword>
<name>A0AAN6UD99_9PEZI</name>
<gene>
    <name evidence="1" type="ORF">BT67DRAFT_216172</name>
</gene>
<evidence type="ECO:0000313" key="1">
    <source>
        <dbReference type="EMBL" id="KAK4130540.1"/>
    </source>
</evidence>
<organism evidence="1 2">
    <name type="scientific">Trichocladium antarcticum</name>
    <dbReference type="NCBI Taxonomy" id="1450529"/>
    <lineage>
        <taxon>Eukaryota</taxon>
        <taxon>Fungi</taxon>
        <taxon>Dikarya</taxon>
        <taxon>Ascomycota</taxon>
        <taxon>Pezizomycotina</taxon>
        <taxon>Sordariomycetes</taxon>
        <taxon>Sordariomycetidae</taxon>
        <taxon>Sordariales</taxon>
        <taxon>Chaetomiaceae</taxon>
        <taxon>Trichocladium</taxon>
    </lineage>
</organism>
<reference evidence="1" key="1">
    <citation type="journal article" date="2023" name="Mol. Phylogenet. Evol.">
        <title>Genome-scale phylogeny and comparative genomics of the fungal order Sordariales.</title>
        <authorList>
            <person name="Hensen N."/>
            <person name="Bonometti L."/>
            <person name="Westerberg I."/>
            <person name="Brannstrom I.O."/>
            <person name="Guillou S."/>
            <person name="Cros-Aarteil S."/>
            <person name="Calhoun S."/>
            <person name="Haridas S."/>
            <person name="Kuo A."/>
            <person name="Mondo S."/>
            <person name="Pangilinan J."/>
            <person name="Riley R."/>
            <person name="LaButti K."/>
            <person name="Andreopoulos B."/>
            <person name="Lipzen A."/>
            <person name="Chen C."/>
            <person name="Yan M."/>
            <person name="Daum C."/>
            <person name="Ng V."/>
            <person name="Clum A."/>
            <person name="Steindorff A."/>
            <person name="Ohm R.A."/>
            <person name="Martin F."/>
            <person name="Silar P."/>
            <person name="Natvig D.O."/>
            <person name="Lalanne C."/>
            <person name="Gautier V."/>
            <person name="Ament-Velasquez S.L."/>
            <person name="Kruys A."/>
            <person name="Hutchinson M.I."/>
            <person name="Powell A.J."/>
            <person name="Barry K."/>
            <person name="Miller A.N."/>
            <person name="Grigoriev I.V."/>
            <person name="Debuchy R."/>
            <person name="Gladieux P."/>
            <person name="Hiltunen Thoren M."/>
            <person name="Johannesson H."/>
        </authorList>
    </citation>
    <scope>NUCLEOTIDE SEQUENCE</scope>
    <source>
        <strain evidence="1">CBS 123565</strain>
    </source>
</reference>
<comment type="caution">
    <text evidence="1">The sequence shown here is derived from an EMBL/GenBank/DDBJ whole genome shotgun (WGS) entry which is preliminary data.</text>
</comment>
<dbReference type="Proteomes" id="UP001304895">
    <property type="component" value="Unassembled WGS sequence"/>
</dbReference>
<dbReference type="EMBL" id="MU853435">
    <property type="protein sequence ID" value="KAK4130540.1"/>
    <property type="molecule type" value="Genomic_DNA"/>
</dbReference>
<protein>
    <submittedName>
        <fullName evidence="1">Uncharacterized protein</fullName>
    </submittedName>
</protein>
<accession>A0AAN6UD99</accession>